<accession>A0AA38R868</accession>
<feature type="transmembrane region" description="Helical" evidence="7">
    <location>
        <begin position="301"/>
        <end position="323"/>
    </location>
</feature>
<name>A0AA38R868_9PEZI</name>
<dbReference type="GO" id="GO:0016020">
    <property type="term" value="C:membrane"/>
    <property type="evidence" value="ECO:0007669"/>
    <property type="project" value="UniProtKB-SubCell"/>
</dbReference>
<evidence type="ECO:0000256" key="2">
    <source>
        <dbReference type="ARBA" id="ARBA00009003"/>
    </source>
</evidence>
<evidence type="ECO:0000256" key="5">
    <source>
        <dbReference type="ARBA" id="ARBA00022989"/>
    </source>
</evidence>
<organism evidence="8 9">
    <name type="scientific">Pleurostoma richardsiae</name>
    <dbReference type="NCBI Taxonomy" id="41990"/>
    <lineage>
        <taxon>Eukaryota</taxon>
        <taxon>Fungi</taxon>
        <taxon>Dikarya</taxon>
        <taxon>Ascomycota</taxon>
        <taxon>Pezizomycotina</taxon>
        <taxon>Sordariomycetes</taxon>
        <taxon>Sordariomycetidae</taxon>
        <taxon>Calosphaeriales</taxon>
        <taxon>Pleurostomataceae</taxon>
        <taxon>Pleurostoma</taxon>
    </lineage>
</organism>
<dbReference type="PANTHER" id="PTHR32385">
    <property type="entry name" value="MANNOSYL PHOSPHORYLINOSITOL CERAMIDE SYNTHASE"/>
    <property type="match status" value="1"/>
</dbReference>
<evidence type="ECO:0000256" key="1">
    <source>
        <dbReference type="ARBA" id="ARBA00004370"/>
    </source>
</evidence>
<gene>
    <name evidence="8" type="ORF">NKR23_g8799</name>
</gene>
<dbReference type="InterPro" id="IPR029044">
    <property type="entry name" value="Nucleotide-diphossugar_trans"/>
</dbReference>
<dbReference type="InterPro" id="IPR007577">
    <property type="entry name" value="GlycoTrfase_DXD_sugar-bd_CS"/>
</dbReference>
<protein>
    <submittedName>
        <fullName evidence="8">Mannosyl phosphorylinositol ceramide synthase SUR1</fullName>
    </submittedName>
</protein>
<dbReference type="PANTHER" id="PTHR32385:SF20">
    <property type="entry name" value="MANNOSYL PHOSPHORYLINOSITOL CERAMIDE SYNTHASE CSH1-RELATED"/>
    <property type="match status" value="1"/>
</dbReference>
<evidence type="ECO:0000256" key="7">
    <source>
        <dbReference type="SAM" id="Phobius"/>
    </source>
</evidence>
<dbReference type="Gene3D" id="3.90.550.20">
    <property type="match status" value="1"/>
</dbReference>
<keyword evidence="9" id="KW-1185">Reference proteome</keyword>
<evidence type="ECO:0000313" key="9">
    <source>
        <dbReference type="Proteomes" id="UP001174694"/>
    </source>
</evidence>
<dbReference type="AlphaFoldDB" id="A0AA38R868"/>
<evidence type="ECO:0000256" key="3">
    <source>
        <dbReference type="ARBA" id="ARBA00022679"/>
    </source>
</evidence>
<evidence type="ECO:0000256" key="6">
    <source>
        <dbReference type="ARBA" id="ARBA00023136"/>
    </source>
</evidence>
<dbReference type="InterPro" id="IPR051706">
    <property type="entry name" value="Glycosyltransferase_domain"/>
</dbReference>
<reference evidence="8" key="1">
    <citation type="submission" date="2022-07" db="EMBL/GenBank/DDBJ databases">
        <title>Fungi with potential for degradation of polypropylene.</title>
        <authorList>
            <person name="Gostincar C."/>
        </authorList>
    </citation>
    <scope>NUCLEOTIDE SEQUENCE</scope>
    <source>
        <strain evidence="8">EXF-13308</strain>
    </source>
</reference>
<dbReference type="Pfam" id="PF04488">
    <property type="entry name" value="Gly_transf_sug"/>
    <property type="match status" value="1"/>
</dbReference>
<comment type="similarity">
    <text evidence="2">Belongs to the glycosyltransferase 32 family.</text>
</comment>
<proteinExistence type="inferred from homology"/>
<comment type="caution">
    <text evidence="8">The sequence shown here is derived from an EMBL/GenBank/DDBJ whole genome shotgun (WGS) entry which is preliminary data.</text>
</comment>
<dbReference type="GO" id="GO:0000030">
    <property type="term" value="F:mannosyltransferase activity"/>
    <property type="evidence" value="ECO:0007669"/>
    <property type="project" value="TreeGrafter"/>
</dbReference>
<comment type="subcellular location">
    <subcellularLocation>
        <location evidence="1">Membrane</location>
    </subcellularLocation>
</comment>
<keyword evidence="5 7" id="KW-1133">Transmembrane helix</keyword>
<evidence type="ECO:0000313" key="8">
    <source>
        <dbReference type="EMBL" id="KAJ9137892.1"/>
    </source>
</evidence>
<dbReference type="EMBL" id="JANBVO010000032">
    <property type="protein sequence ID" value="KAJ9137892.1"/>
    <property type="molecule type" value="Genomic_DNA"/>
</dbReference>
<dbReference type="SUPFAM" id="SSF53448">
    <property type="entry name" value="Nucleotide-diphospho-sugar transferases"/>
    <property type="match status" value="1"/>
</dbReference>
<keyword evidence="6 7" id="KW-0472">Membrane</keyword>
<keyword evidence="3" id="KW-0808">Transferase</keyword>
<sequence length="341" mass="39111">MRSSRIALLLLLLLAVSYLGTRILRFVRIFGPHAGVRLTQDEAALAHNSTTPDPRPQLVPKIIHQIFHNWKDPGNEAMPSDWDGLRQTCIDLNPGWEYKLWTEKISRTFIESNYPWFLGAYDAFKFPVQRVDALRYFLMRHYGGIYIDLDNGCRESLEPLLFYPVWVTDGGHGALSNNILGAQPGHAFYRLLTDSIIPYAWNYPLPYVTISYATGQWFETVIWEDYHARLPSPQRSSSTANSPKAAATDATDINMEHDKPLHRIMMDMRPGADRWVFFTQERGGTWDNWDNHVFGWIGSHLLAVLCAALVAVAMLAAVAWYLLRACHALHRRCRVYRPLPK</sequence>
<keyword evidence="4 7" id="KW-0812">Transmembrane</keyword>
<dbReference type="GO" id="GO:0051999">
    <property type="term" value="P:mannosyl-inositol phosphorylceramide biosynthetic process"/>
    <property type="evidence" value="ECO:0007669"/>
    <property type="project" value="TreeGrafter"/>
</dbReference>
<evidence type="ECO:0000256" key="4">
    <source>
        <dbReference type="ARBA" id="ARBA00022692"/>
    </source>
</evidence>
<dbReference type="Proteomes" id="UP001174694">
    <property type="component" value="Unassembled WGS sequence"/>
</dbReference>